<dbReference type="OrthoDB" id="5898761at2759"/>
<protein>
    <submittedName>
        <fullName evidence="1">Uncharacterized protein</fullName>
    </submittedName>
</protein>
<dbReference type="Proteomes" id="UP000252519">
    <property type="component" value="Unassembled WGS sequence"/>
</dbReference>
<name>A0A368GME5_ANCCA</name>
<comment type="caution">
    <text evidence="1">The sequence shown here is derived from an EMBL/GenBank/DDBJ whole genome shotgun (WGS) entry which is preliminary data.</text>
</comment>
<sequence length="180" mass="20304">MAYTRNLKTFYAVPSLSQNSDEAVDILKNYVQSAVENAIGEQLTYDQPSGPNSNIGYILRQVSVEIDYRPLRCEVAFANPTYFKDLSDYIAEDGSTACIVAGEKITTLCSCTKTLCCNIEGQKNIKKIGEQYQKFSGKIETRHAVFEDWPQDKWEHILKRALLSMKNGIYHRSFALATIA</sequence>
<organism evidence="1 2">
    <name type="scientific">Ancylostoma caninum</name>
    <name type="common">Dog hookworm</name>
    <dbReference type="NCBI Taxonomy" id="29170"/>
    <lineage>
        <taxon>Eukaryota</taxon>
        <taxon>Metazoa</taxon>
        <taxon>Ecdysozoa</taxon>
        <taxon>Nematoda</taxon>
        <taxon>Chromadorea</taxon>
        <taxon>Rhabditida</taxon>
        <taxon>Rhabditina</taxon>
        <taxon>Rhabditomorpha</taxon>
        <taxon>Strongyloidea</taxon>
        <taxon>Ancylostomatidae</taxon>
        <taxon>Ancylostomatinae</taxon>
        <taxon>Ancylostoma</taxon>
    </lineage>
</organism>
<reference evidence="1 2" key="1">
    <citation type="submission" date="2014-10" db="EMBL/GenBank/DDBJ databases">
        <title>Draft genome of the hookworm Ancylostoma caninum.</title>
        <authorList>
            <person name="Mitreva M."/>
        </authorList>
    </citation>
    <scope>NUCLEOTIDE SEQUENCE [LARGE SCALE GENOMIC DNA]</scope>
    <source>
        <strain evidence="1 2">Baltimore</strain>
    </source>
</reference>
<proteinExistence type="predicted"/>
<keyword evidence="2" id="KW-1185">Reference proteome</keyword>
<dbReference type="AlphaFoldDB" id="A0A368GME5"/>
<evidence type="ECO:0000313" key="1">
    <source>
        <dbReference type="EMBL" id="RCN45504.1"/>
    </source>
</evidence>
<gene>
    <name evidence="1" type="ORF">ANCCAN_08504</name>
</gene>
<evidence type="ECO:0000313" key="2">
    <source>
        <dbReference type="Proteomes" id="UP000252519"/>
    </source>
</evidence>
<dbReference type="EMBL" id="JOJR01000100">
    <property type="protein sequence ID" value="RCN45504.1"/>
    <property type="molecule type" value="Genomic_DNA"/>
</dbReference>
<accession>A0A368GME5</accession>